<evidence type="ECO:0000313" key="9">
    <source>
        <dbReference type="Proteomes" id="UP001264335"/>
    </source>
</evidence>
<dbReference type="Pfam" id="PF00392">
    <property type="entry name" value="GntR"/>
    <property type="match status" value="1"/>
</dbReference>
<protein>
    <submittedName>
        <fullName evidence="7">GntR family transcriptional regulator</fullName>
    </submittedName>
</protein>
<keyword evidence="3" id="KW-0804">Transcription</keyword>
<dbReference type="PRINTS" id="PR00035">
    <property type="entry name" value="HTHGNTR"/>
</dbReference>
<evidence type="ECO:0000313" key="7">
    <source>
        <dbReference type="EMBL" id="RVU92408.1"/>
    </source>
</evidence>
<reference evidence="5 9" key="2">
    <citation type="submission" date="2023-03" db="EMBL/GenBank/DDBJ databases">
        <authorList>
            <person name="Shen W."/>
            <person name="Cai J."/>
        </authorList>
    </citation>
    <scope>NUCLEOTIDE SEQUENCE</scope>
    <source>
        <strain evidence="5">P33-2</strain>
        <strain evidence="6 9">Y2</strain>
    </source>
</reference>
<comment type="caution">
    <text evidence="7">The sequence shown here is derived from an EMBL/GenBank/DDBJ whole genome shotgun (WGS) entry which is preliminary data.</text>
</comment>
<evidence type="ECO:0000313" key="5">
    <source>
        <dbReference type="EMBL" id="MDT2401179.1"/>
    </source>
</evidence>
<feature type="domain" description="HTH gntR-type" evidence="4">
    <location>
        <begin position="5"/>
        <end position="73"/>
    </location>
</feature>
<reference evidence="7 8" key="1">
    <citation type="submission" date="2018-12" db="EMBL/GenBank/DDBJ databases">
        <title>A novel vanA-carrying plasmid in a clinical isolate of Enterococcus avium.</title>
        <authorList>
            <person name="Bernasconi O.J."/>
            <person name="Luzzaro F."/>
            <person name="Endimiani A."/>
        </authorList>
    </citation>
    <scope>NUCLEOTIDE SEQUENCE [LARGE SCALE GENOMIC DNA]</scope>
    <source>
        <strain evidence="7 8">LC0559/18</strain>
    </source>
</reference>
<dbReference type="InterPro" id="IPR000524">
    <property type="entry name" value="Tscrpt_reg_HTH_GntR"/>
</dbReference>
<dbReference type="EMBL" id="JARPWH010000004">
    <property type="protein sequence ID" value="MDT2401179.1"/>
    <property type="molecule type" value="Genomic_DNA"/>
</dbReference>
<dbReference type="PANTHER" id="PTHR44846">
    <property type="entry name" value="MANNOSYL-D-GLYCERATE TRANSPORT/METABOLISM SYSTEM REPRESSOR MNGR-RELATED"/>
    <property type="match status" value="1"/>
</dbReference>
<proteinExistence type="predicted"/>
<dbReference type="PANTHER" id="PTHR44846:SF1">
    <property type="entry name" value="MANNOSYL-D-GLYCERATE TRANSPORT_METABOLISM SYSTEM REPRESSOR MNGR-RELATED"/>
    <property type="match status" value="1"/>
</dbReference>
<dbReference type="InterPro" id="IPR011663">
    <property type="entry name" value="UTRA"/>
</dbReference>
<gene>
    <name evidence="7" type="ORF">EK398_17935</name>
    <name evidence="5" type="ORF">P7D43_02240</name>
    <name evidence="6" type="ORF">P7D79_14560</name>
</gene>
<dbReference type="Proteomes" id="UP001260773">
    <property type="component" value="Unassembled WGS sequence"/>
</dbReference>
<name>A0A2N8PTD3_ENTAV</name>
<dbReference type="PROSITE" id="PS50949">
    <property type="entry name" value="HTH_GNTR"/>
    <property type="match status" value="1"/>
</dbReference>
<evidence type="ECO:0000256" key="2">
    <source>
        <dbReference type="ARBA" id="ARBA00023125"/>
    </source>
</evidence>
<dbReference type="SMART" id="SM00345">
    <property type="entry name" value="HTH_GNTR"/>
    <property type="match status" value="1"/>
</dbReference>
<dbReference type="InterPro" id="IPR036388">
    <property type="entry name" value="WH-like_DNA-bd_sf"/>
</dbReference>
<dbReference type="EMBL" id="RYZS01000002">
    <property type="protein sequence ID" value="RVU92408.1"/>
    <property type="molecule type" value="Genomic_DNA"/>
</dbReference>
<evidence type="ECO:0000256" key="3">
    <source>
        <dbReference type="ARBA" id="ARBA00023163"/>
    </source>
</evidence>
<dbReference type="SUPFAM" id="SSF64288">
    <property type="entry name" value="Chorismate lyase-like"/>
    <property type="match status" value="1"/>
</dbReference>
<dbReference type="Gene3D" id="3.40.1410.10">
    <property type="entry name" value="Chorismate lyase-like"/>
    <property type="match status" value="1"/>
</dbReference>
<dbReference type="SMART" id="SM00866">
    <property type="entry name" value="UTRA"/>
    <property type="match status" value="1"/>
</dbReference>
<dbReference type="SUPFAM" id="SSF46785">
    <property type="entry name" value="Winged helix' DNA-binding domain"/>
    <property type="match status" value="1"/>
</dbReference>
<dbReference type="GO" id="GO:0045892">
    <property type="term" value="P:negative regulation of DNA-templated transcription"/>
    <property type="evidence" value="ECO:0007669"/>
    <property type="project" value="TreeGrafter"/>
</dbReference>
<accession>A0A2N8PTD3</accession>
<organism evidence="7 8">
    <name type="scientific">Enterococcus avium</name>
    <name type="common">Streptococcus avium</name>
    <dbReference type="NCBI Taxonomy" id="33945"/>
    <lineage>
        <taxon>Bacteria</taxon>
        <taxon>Bacillati</taxon>
        <taxon>Bacillota</taxon>
        <taxon>Bacilli</taxon>
        <taxon>Lactobacillales</taxon>
        <taxon>Enterococcaceae</taxon>
        <taxon>Enterococcus</taxon>
    </lineage>
</organism>
<dbReference type="CDD" id="cd07377">
    <property type="entry name" value="WHTH_GntR"/>
    <property type="match status" value="1"/>
</dbReference>
<dbReference type="Gene3D" id="1.10.10.10">
    <property type="entry name" value="Winged helix-like DNA-binding domain superfamily/Winged helix DNA-binding domain"/>
    <property type="match status" value="1"/>
</dbReference>
<dbReference type="Proteomes" id="UP001264335">
    <property type="component" value="Unassembled WGS sequence"/>
</dbReference>
<dbReference type="RefSeq" id="WP_048718431.1">
    <property type="nucleotide sequence ID" value="NZ_JADPDV010000039.1"/>
</dbReference>
<dbReference type="GO" id="GO:0003700">
    <property type="term" value="F:DNA-binding transcription factor activity"/>
    <property type="evidence" value="ECO:0007669"/>
    <property type="project" value="InterPro"/>
</dbReference>
<sequence>MDYRMPLYQQIKAAIQKKIENKEYLEGAAIPSERKLAEIYEVNRMTAKKAIDALVEEGYLYRVQGRGTFVHKENTQKIIWGNDALGLGAMLREKADTRRDKVLVKGLLKAFNFLGSKLDLAKYEDVYLLQRVRYANSEPFAVEYCYVPFKFFKDIDEHNFEHTSVYDYMKSKDHLPVEFNQKLIIIGAEERVAKQLQIAVGTPVYYFELISKDRYGNTVEYTETFVSCEKTVFSFYNEKRPTKKG</sequence>
<evidence type="ECO:0000256" key="1">
    <source>
        <dbReference type="ARBA" id="ARBA00023015"/>
    </source>
</evidence>
<dbReference type="FunFam" id="1.10.10.10:FF:000079">
    <property type="entry name" value="GntR family transcriptional regulator"/>
    <property type="match status" value="1"/>
</dbReference>
<keyword evidence="2" id="KW-0238">DNA-binding</keyword>
<dbReference type="InterPro" id="IPR050679">
    <property type="entry name" value="Bact_HTH_transcr_reg"/>
</dbReference>
<dbReference type="InterPro" id="IPR028978">
    <property type="entry name" value="Chorismate_lyase_/UTRA_dom_sf"/>
</dbReference>
<dbReference type="Proteomes" id="UP000288388">
    <property type="component" value="Unassembled WGS sequence"/>
</dbReference>
<dbReference type="EMBL" id="JARPWY010000044">
    <property type="protein sequence ID" value="MDT2515444.1"/>
    <property type="molecule type" value="Genomic_DNA"/>
</dbReference>
<dbReference type="GO" id="GO:0003677">
    <property type="term" value="F:DNA binding"/>
    <property type="evidence" value="ECO:0007669"/>
    <property type="project" value="UniProtKB-KW"/>
</dbReference>
<evidence type="ECO:0000259" key="4">
    <source>
        <dbReference type="PROSITE" id="PS50949"/>
    </source>
</evidence>
<keyword evidence="1" id="KW-0805">Transcription regulation</keyword>
<dbReference type="AlphaFoldDB" id="A0A2N8PTD3"/>
<evidence type="ECO:0000313" key="6">
    <source>
        <dbReference type="EMBL" id="MDT2515444.1"/>
    </source>
</evidence>
<dbReference type="Pfam" id="PF07702">
    <property type="entry name" value="UTRA"/>
    <property type="match status" value="1"/>
</dbReference>
<evidence type="ECO:0000313" key="8">
    <source>
        <dbReference type="Proteomes" id="UP000288388"/>
    </source>
</evidence>
<dbReference type="InterPro" id="IPR036390">
    <property type="entry name" value="WH_DNA-bd_sf"/>
</dbReference>